<feature type="transmembrane region" description="Helical" evidence="7">
    <location>
        <begin position="262"/>
        <end position="291"/>
    </location>
</feature>
<keyword evidence="3" id="KW-1003">Cell membrane</keyword>
<dbReference type="CDD" id="cd06173">
    <property type="entry name" value="MFS_MefA_like"/>
    <property type="match status" value="1"/>
</dbReference>
<dbReference type="AlphaFoldDB" id="A0A1B1B3T5"/>
<evidence type="ECO:0000256" key="1">
    <source>
        <dbReference type="ARBA" id="ARBA00004651"/>
    </source>
</evidence>
<evidence type="ECO:0000256" key="6">
    <source>
        <dbReference type="ARBA" id="ARBA00023136"/>
    </source>
</evidence>
<evidence type="ECO:0000313" key="10">
    <source>
        <dbReference type="Proteomes" id="UP000092659"/>
    </source>
</evidence>
<gene>
    <name evidence="9" type="ORF">AVL59_31210</name>
</gene>
<dbReference type="Gene3D" id="1.20.1250.20">
    <property type="entry name" value="MFS general substrate transporter like domains"/>
    <property type="match status" value="1"/>
</dbReference>
<dbReference type="Proteomes" id="UP000092659">
    <property type="component" value="Chromosome"/>
</dbReference>
<name>A0A1B1B3T5_9ACTN</name>
<dbReference type="KEGG" id="sgs:AVL59_31210"/>
<evidence type="ECO:0000256" key="7">
    <source>
        <dbReference type="SAM" id="Phobius"/>
    </source>
</evidence>
<accession>A0A1B1B3T5</accession>
<keyword evidence="6 7" id="KW-0472">Membrane</keyword>
<organism evidence="9 10">
    <name type="scientific">Streptomyces griseochromogenes</name>
    <dbReference type="NCBI Taxonomy" id="68214"/>
    <lineage>
        <taxon>Bacteria</taxon>
        <taxon>Bacillati</taxon>
        <taxon>Actinomycetota</taxon>
        <taxon>Actinomycetes</taxon>
        <taxon>Kitasatosporales</taxon>
        <taxon>Streptomycetaceae</taxon>
        <taxon>Streptomyces</taxon>
    </lineage>
</organism>
<dbReference type="SUPFAM" id="SSF103473">
    <property type="entry name" value="MFS general substrate transporter"/>
    <property type="match status" value="1"/>
</dbReference>
<dbReference type="GO" id="GO:0022857">
    <property type="term" value="F:transmembrane transporter activity"/>
    <property type="evidence" value="ECO:0007669"/>
    <property type="project" value="InterPro"/>
</dbReference>
<evidence type="ECO:0000256" key="2">
    <source>
        <dbReference type="ARBA" id="ARBA00022448"/>
    </source>
</evidence>
<dbReference type="EMBL" id="CP016279">
    <property type="protein sequence ID" value="ANP53412.1"/>
    <property type="molecule type" value="Genomic_DNA"/>
</dbReference>
<evidence type="ECO:0000256" key="3">
    <source>
        <dbReference type="ARBA" id="ARBA00022475"/>
    </source>
</evidence>
<keyword evidence="2" id="KW-0813">Transport</keyword>
<dbReference type="InterPro" id="IPR010290">
    <property type="entry name" value="TM_effector"/>
</dbReference>
<sequence length="480" mass="50314">MSMHRRVRSSESTKTLRARLAALDVGGRHRRVRRGGKRRAPSEALATLRARDFRRYLIGQLVSNTGTWMQRAAQDLLVLHLTGNSGSAVGVLTALQFLPQTLFGLSGGVFADRFTKRRLLIVTQSAMGVQSLVLGVLTVTGAVSLWAVYVLAFLLGTATALDNPARNAFVSELVGSQRLANAVSLNSAQFNVARAIGPAAAGLAVAAADTGPVFLINAASYLAVLYGLIVIREDELHAPKEKNRGNIRLSDAFRVIRGTPELLLPITVIAFVGTFGFNFQVTISLIAITVFNSGSAAYGYLSAAYAVGSLIGALRGAGRRRPPTARRLVTATVVFGTLEALAGLMPGYGTFLLILLPTGLASVTVMTTANAMTQLNADPSMRGRILSVYLLVLLGGTPVGAPLVGLVSDSLGARFSLILGGAISAVAAVGLSAVITTRSRTTQESTPLTAVASPPPIGIDGRFHPESAAQCVASRTRRSA</sequence>
<dbReference type="InterPro" id="IPR036259">
    <property type="entry name" value="MFS_trans_sf"/>
</dbReference>
<keyword evidence="5 7" id="KW-1133">Transmembrane helix</keyword>
<evidence type="ECO:0000259" key="8">
    <source>
        <dbReference type="PROSITE" id="PS50850"/>
    </source>
</evidence>
<feature type="transmembrane region" description="Helical" evidence="7">
    <location>
        <begin position="132"/>
        <end position="155"/>
    </location>
</feature>
<evidence type="ECO:0000313" key="9">
    <source>
        <dbReference type="EMBL" id="ANP53412.1"/>
    </source>
</evidence>
<dbReference type="Pfam" id="PF05977">
    <property type="entry name" value="MFS_3"/>
    <property type="match status" value="1"/>
</dbReference>
<dbReference type="PANTHER" id="PTHR23513:SF11">
    <property type="entry name" value="STAPHYLOFERRIN A TRANSPORTER"/>
    <property type="match status" value="1"/>
</dbReference>
<evidence type="ECO:0000256" key="5">
    <source>
        <dbReference type="ARBA" id="ARBA00022989"/>
    </source>
</evidence>
<feature type="transmembrane region" description="Helical" evidence="7">
    <location>
        <begin position="213"/>
        <end position="231"/>
    </location>
</feature>
<comment type="subcellular location">
    <subcellularLocation>
        <location evidence="1">Cell membrane</location>
        <topology evidence="1">Multi-pass membrane protein</topology>
    </subcellularLocation>
</comment>
<feature type="transmembrane region" description="Helical" evidence="7">
    <location>
        <begin position="351"/>
        <end position="373"/>
    </location>
</feature>
<dbReference type="OrthoDB" id="9775268at2"/>
<feature type="transmembrane region" description="Helical" evidence="7">
    <location>
        <begin position="328"/>
        <end position="345"/>
    </location>
</feature>
<evidence type="ECO:0000256" key="4">
    <source>
        <dbReference type="ARBA" id="ARBA00022692"/>
    </source>
</evidence>
<feature type="transmembrane region" description="Helical" evidence="7">
    <location>
        <begin position="413"/>
        <end position="435"/>
    </location>
</feature>
<keyword evidence="4 7" id="KW-0812">Transmembrane</keyword>
<protein>
    <submittedName>
        <fullName evidence="9">MFS transporter</fullName>
    </submittedName>
</protein>
<dbReference type="STRING" id="68214.AVL59_31210"/>
<feature type="domain" description="Major facilitator superfamily (MFS) profile" evidence="8">
    <location>
        <begin position="52"/>
        <end position="480"/>
    </location>
</feature>
<dbReference type="PANTHER" id="PTHR23513">
    <property type="entry name" value="INTEGRAL MEMBRANE EFFLUX PROTEIN-RELATED"/>
    <property type="match status" value="1"/>
</dbReference>
<dbReference type="PROSITE" id="PS50850">
    <property type="entry name" value="MFS"/>
    <property type="match status" value="1"/>
</dbReference>
<dbReference type="InterPro" id="IPR020846">
    <property type="entry name" value="MFS_dom"/>
</dbReference>
<feature type="transmembrane region" description="Helical" evidence="7">
    <location>
        <begin position="88"/>
        <end position="111"/>
    </location>
</feature>
<proteinExistence type="predicted"/>
<dbReference type="GO" id="GO:0005886">
    <property type="term" value="C:plasma membrane"/>
    <property type="evidence" value="ECO:0007669"/>
    <property type="project" value="UniProtKB-SubCell"/>
</dbReference>
<feature type="transmembrane region" description="Helical" evidence="7">
    <location>
        <begin position="385"/>
        <end position="407"/>
    </location>
</feature>
<reference evidence="9 10" key="1">
    <citation type="submission" date="2016-06" db="EMBL/GenBank/DDBJ databases">
        <title>Complete genome sequence of Streptomyces griseochromogenes ATCC 14511, the Blasticidin S producer.</title>
        <authorList>
            <person name="Wu L."/>
        </authorList>
    </citation>
    <scope>NUCLEOTIDE SEQUENCE [LARGE SCALE GENOMIC DNA]</scope>
    <source>
        <strain evidence="9 10">ATCC 14511</strain>
    </source>
</reference>